<dbReference type="GO" id="GO:0009055">
    <property type="term" value="F:electron transfer activity"/>
    <property type="evidence" value="ECO:0007669"/>
    <property type="project" value="InterPro"/>
</dbReference>
<evidence type="ECO:0000256" key="3">
    <source>
        <dbReference type="ARBA" id="ARBA00022448"/>
    </source>
</evidence>
<protein>
    <submittedName>
        <fullName evidence="15">Cytochrome b</fullName>
    </submittedName>
</protein>
<evidence type="ECO:0000256" key="6">
    <source>
        <dbReference type="ARBA" id="ARBA00022692"/>
    </source>
</evidence>
<evidence type="ECO:0000256" key="1">
    <source>
        <dbReference type="ARBA" id="ARBA00001970"/>
    </source>
</evidence>
<accession>A0A4U0YPM4</accession>
<keyword evidence="6 13" id="KW-0812">Transmembrane</keyword>
<reference evidence="15 16" key="1">
    <citation type="submission" date="2019-04" db="EMBL/GenBank/DDBJ databases">
        <title>Crypto-aerobic microbial life in anoxic (sulfidic) marine sediments.</title>
        <authorList>
            <person name="Bhattacharya S."/>
            <person name="Roy C."/>
            <person name="Mondal N."/>
            <person name="Sarkar J."/>
            <person name="Mandal S."/>
            <person name="Rameez M.J."/>
            <person name="Ghosh W."/>
        </authorList>
    </citation>
    <scope>NUCLEOTIDE SEQUENCE [LARGE SCALE GENOMIC DNA]</scope>
    <source>
        <strain evidence="15 16">SBBC</strain>
    </source>
</reference>
<organism evidence="15 16">
    <name type="scientific">Cereibacter changlensis</name>
    <dbReference type="NCBI Taxonomy" id="402884"/>
    <lineage>
        <taxon>Bacteria</taxon>
        <taxon>Pseudomonadati</taxon>
        <taxon>Pseudomonadota</taxon>
        <taxon>Alphaproteobacteria</taxon>
        <taxon>Rhodobacterales</taxon>
        <taxon>Paracoccaceae</taxon>
        <taxon>Cereibacter</taxon>
    </lineage>
</organism>
<feature type="transmembrane region" description="Helical" evidence="13">
    <location>
        <begin position="12"/>
        <end position="31"/>
    </location>
</feature>
<comment type="caution">
    <text evidence="15">The sequence shown here is derived from an EMBL/GenBank/DDBJ whole genome shotgun (WGS) entry which is preliminary data.</text>
</comment>
<evidence type="ECO:0000256" key="10">
    <source>
        <dbReference type="ARBA" id="ARBA00023004"/>
    </source>
</evidence>
<evidence type="ECO:0000256" key="7">
    <source>
        <dbReference type="ARBA" id="ARBA00022723"/>
    </source>
</evidence>
<evidence type="ECO:0000256" key="11">
    <source>
        <dbReference type="ARBA" id="ARBA00023136"/>
    </source>
</evidence>
<evidence type="ECO:0000256" key="4">
    <source>
        <dbReference type="ARBA" id="ARBA00022475"/>
    </source>
</evidence>
<keyword evidence="4" id="KW-1003">Cell membrane</keyword>
<dbReference type="AlphaFoldDB" id="A0A4U0YPM4"/>
<feature type="transmembrane region" description="Helical" evidence="13">
    <location>
        <begin position="84"/>
        <end position="105"/>
    </location>
</feature>
<dbReference type="Proteomes" id="UP000306340">
    <property type="component" value="Unassembled WGS sequence"/>
</dbReference>
<name>A0A4U0YPM4_9RHOB</name>
<dbReference type="PANTHER" id="PTHR30529">
    <property type="entry name" value="CYTOCHROME B561"/>
    <property type="match status" value="1"/>
</dbReference>
<evidence type="ECO:0000256" key="12">
    <source>
        <dbReference type="ARBA" id="ARBA00037975"/>
    </source>
</evidence>
<dbReference type="InterPro" id="IPR011577">
    <property type="entry name" value="Cyt_b561_bac/Ni-Hgenase"/>
</dbReference>
<dbReference type="GO" id="GO:0022904">
    <property type="term" value="P:respiratory electron transport chain"/>
    <property type="evidence" value="ECO:0007669"/>
    <property type="project" value="InterPro"/>
</dbReference>
<keyword evidence="8" id="KW-0249">Electron transport</keyword>
<feature type="transmembrane region" description="Helical" evidence="13">
    <location>
        <begin position="43"/>
        <end position="64"/>
    </location>
</feature>
<comment type="subcellular location">
    <subcellularLocation>
        <location evidence="2">Cell membrane</location>
        <topology evidence="2">Multi-pass membrane protein</topology>
    </subcellularLocation>
</comment>
<keyword evidence="5" id="KW-0349">Heme</keyword>
<evidence type="ECO:0000256" key="5">
    <source>
        <dbReference type="ARBA" id="ARBA00022617"/>
    </source>
</evidence>
<feature type="domain" description="Cytochrome b561 bacterial/Ni-hydrogenase" evidence="14">
    <location>
        <begin position="5"/>
        <end position="176"/>
    </location>
</feature>
<evidence type="ECO:0000256" key="2">
    <source>
        <dbReference type="ARBA" id="ARBA00004651"/>
    </source>
</evidence>
<dbReference type="RefSeq" id="WP_136794479.1">
    <property type="nucleotide sequence ID" value="NZ_SWAU01000369.1"/>
</dbReference>
<evidence type="ECO:0000256" key="9">
    <source>
        <dbReference type="ARBA" id="ARBA00022989"/>
    </source>
</evidence>
<evidence type="ECO:0000313" key="16">
    <source>
        <dbReference type="Proteomes" id="UP000306340"/>
    </source>
</evidence>
<keyword evidence="7" id="KW-0479">Metal-binding</keyword>
<evidence type="ECO:0000256" key="13">
    <source>
        <dbReference type="SAM" id="Phobius"/>
    </source>
</evidence>
<dbReference type="PANTHER" id="PTHR30529:SF1">
    <property type="entry name" value="CYTOCHROME B561 HOMOLOG 2"/>
    <property type="match status" value="1"/>
</dbReference>
<comment type="cofactor">
    <cofactor evidence="1">
        <name>heme b</name>
        <dbReference type="ChEBI" id="CHEBI:60344"/>
    </cofactor>
</comment>
<evidence type="ECO:0000313" key="15">
    <source>
        <dbReference type="EMBL" id="TKA94380.1"/>
    </source>
</evidence>
<dbReference type="SUPFAM" id="SSF81342">
    <property type="entry name" value="Transmembrane di-heme cytochromes"/>
    <property type="match status" value="1"/>
</dbReference>
<comment type="similarity">
    <text evidence="12">Belongs to the cytochrome b561 family.</text>
</comment>
<keyword evidence="9 13" id="KW-1133">Transmembrane helix</keyword>
<evidence type="ECO:0000256" key="8">
    <source>
        <dbReference type="ARBA" id="ARBA00022982"/>
    </source>
</evidence>
<dbReference type="GO" id="GO:0046872">
    <property type="term" value="F:metal ion binding"/>
    <property type="evidence" value="ECO:0007669"/>
    <property type="project" value="UniProtKB-KW"/>
</dbReference>
<sequence length="176" mass="19234">MQTGYTATARALHWIVALIVLGMIPAGRIMVEEGLPRGLQDALFLFHKNAGVIVLVLMIVRLVWRWLNPPPPLPASVPGWQARAAHLTHVLLYALIFVMAISGYVRVVAGGFPLELPDALGLPRLLPKMESLGNAASTVHYLTHYAVIALIALHIGAALFHGIVRRDGVFGRMWRG</sequence>
<evidence type="ECO:0000259" key="14">
    <source>
        <dbReference type="Pfam" id="PF01292"/>
    </source>
</evidence>
<dbReference type="EMBL" id="SWAU01000369">
    <property type="protein sequence ID" value="TKA94380.1"/>
    <property type="molecule type" value="Genomic_DNA"/>
</dbReference>
<keyword evidence="3" id="KW-0813">Transport</keyword>
<gene>
    <name evidence="15" type="ORF">FAZ78_22660</name>
</gene>
<dbReference type="InterPro" id="IPR016174">
    <property type="entry name" value="Di-haem_cyt_TM"/>
</dbReference>
<keyword evidence="10" id="KW-0408">Iron</keyword>
<dbReference type="Gene3D" id="1.20.950.20">
    <property type="entry name" value="Transmembrane di-heme cytochromes, Chain C"/>
    <property type="match status" value="1"/>
</dbReference>
<dbReference type="Pfam" id="PF01292">
    <property type="entry name" value="Ni_hydr_CYTB"/>
    <property type="match status" value="1"/>
</dbReference>
<dbReference type="InterPro" id="IPR052168">
    <property type="entry name" value="Cytochrome_b561_oxidase"/>
</dbReference>
<proteinExistence type="inferred from homology"/>
<keyword evidence="11 13" id="KW-0472">Membrane</keyword>
<dbReference type="GO" id="GO:0005886">
    <property type="term" value="C:plasma membrane"/>
    <property type="evidence" value="ECO:0007669"/>
    <property type="project" value="UniProtKB-SubCell"/>
</dbReference>
<dbReference type="GO" id="GO:0020037">
    <property type="term" value="F:heme binding"/>
    <property type="evidence" value="ECO:0007669"/>
    <property type="project" value="TreeGrafter"/>
</dbReference>
<feature type="transmembrane region" description="Helical" evidence="13">
    <location>
        <begin position="142"/>
        <end position="164"/>
    </location>
</feature>